<dbReference type="SUPFAM" id="SSF52540">
    <property type="entry name" value="P-loop containing nucleoside triphosphate hydrolases"/>
    <property type="match status" value="1"/>
</dbReference>
<evidence type="ECO:0000256" key="5">
    <source>
        <dbReference type="SAM" id="MobiDB-lite"/>
    </source>
</evidence>
<sequence length="544" mass="59816">MTPTPLGIVLRHDKTGFTFITREHLKTWEFVHYQTDRQQILCRVAETEPLTEYPVEFLLDTGISPGDVAEFCGFDPDEFKYFLTKGVVIGYFDERLGEFINPRMNPAAGTVIHRSAAEQLRDINKAQSSEIGSATIGTIAGTDFEVVLSVKDVVSQHLSVIAATGAGKSYTVGVIVEELLMPHNRAPVLIFDPHGEYTVLDAIANDPRFWDGDYKPKVRIIKPDKIKIRISDLETSDLISIIDDGTMSDKMKTLFGSVCRTLRRESSRGGTRQFTRSELKNTVDEMRDGSNDSSIEGILWRLRKLDNGIFHDHEDVPIVDYLQIGQLTVMDVSGISTGFQQLIAQVILQKIFDARQKTENGAYTSDTPDKYLPYPVFVILEEAHRFAPQGSGGGAGGDGGEGGGRVAKSKPIIKTILSEGRKFGVGICMVSQRPSKLDSDSLSQCMTQITMRIINPADQDQIGRSIESVSRDIMSELPALAKGHAIVSGVGINTPTIVRIRQRYGRDRGASKDAPSIWVRESRTGRAGQGSGAIPPDPEMDIGV</sequence>
<evidence type="ECO:0000256" key="3">
    <source>
        <dbReference type="ARBA" id="ARBA00048954"/>
    </source>
</evidence>
<evidence type="ECO:0000313" key="7">
    <source>
        <dbReference type="EMBL" id="QNO47713.1"/>
    </source>
</evidence>
<dbReference type="Pfam" id="PF01935">
    <property type="entry name" value="DUF87"/>
    <property type="match status" value="1"/>
</dbReference>
<dbReference type="AlphaFoldDB" id="A0A7G9YI79"/>
<dbReference type="InterPro" id="IPR027417">
    <property type="entry name" value="P-loop_NTPase"/>
</dbReference>
<name>A0A7G9YI79_9EURY</name>
<dbReference type="InterPro" id="IPR008571">
    <property type="entry name" value="HerA-like"/>
</dbReference>
<evidence type="ECO:0000256" key="4">
    <source>
        <dbReference type="ARBA" id="ARBA00048988"/>
    </source>
</evidence>
<comment type="similarity">
    <text evidence="1">Belongs to the HerA family.</text>
</comment>
<dbReference type="PANTHER" id="PTHR42957:SF2">
    <property type="entry name" value="HELICASE HERA CENTRAL DOMAIN-CONTAINING PROTEIN"/>
    <property type="match status" value="1"/>
</dbReference>
<feature type="region of interest" description="Disordered" evidence="5">
    <location>
        <begin position="522"/>
        <end position="544"/>
    </location>
</feature>
<dbReference type="GO" id="GO:0043138">
    <property type="term" value="F:3'-5' DNA helicase activity"/>
    <property type="evidence" value="ECO:0007669"/>
    <property type="project" value="UniProtKB-EC"/>
</dbReference>
<dbReference type="Gene3D" id="3.40.50.300">
    <property type="entry name" value="P-loop containing nucleotide triphosphate hydrolases"/>
    <property type="match status" value="2"/>
</dbReference>
<dbReference type="EMBL" id="MT631272">
    <property type="protein sequence ID" value="QNO47713.1"/>
    <property type="molecule type" value="Genomic_DNA"/>
</dbReference>
<comment type="catalytic activity">
    <reaction evidence="4">
        <text>ATP + H2O = ADP + phosphate + H(+)</text>
        <dbReference type="Rhea" id="RHEA:13065"/>
        <dbReference type="ChEBI" id="CHEBI:15377"/>
        <dbReference type="ChEBI" id="CHEBI:15378"/>
        <dbReference type="ChEBI" id="CHEBI:30616"/>
        <dbReference type="ChEBI" id="CHEBI:43474"/>
        <dbReference type="ChEBI" id="CHEBI:456216"/>
        <dbReference type="EC" id="5.6.2.4"/>
    </reaction>
</comment>
<evidence type="ECO:0000256" key="2">
    <source>
        <dbReference type="ARBA" id="ARBA00034617"/>
    </source>
</evidence>
<evidence type="ECO:0000259" key="6">
    <source>
        <dbReference type="Pfam" id="PF01935"/>
    </source>
</evidence>
<dbReference type="GO" id="GO:0043139">
    <property type="term" value="F:5'-3' DNA helicase activity"/>
    <property type="evidence" value="ECO:0007669"/>
    <property type="project" value="UniProtKB-EC"/>
</dbReference>
<comment type="catalytic activity">
    <reaction evidence="3">
        <text>ATP + H2O = ADP + phosphate + H(+)</text>
        <dbReference type="Rhea" id="RHEA:13065"/>
        <dbReference type="ChEBI" id="CHEBI:15377"/>
        <dbReference type="ChEBI" id="CHEBI:15378"/>
        <dbReference type="ChEBI" id="CHEBI:30616"/>
        <dbReference type="ChEBI" id="CHEBI:43474"/>
        <dbReference type="ChEBI" id="CHEBI:456216"/>
        <dbReference type="EC" id="5.6.2.3"/>
    </reaction>
</comment>
<feature type="domain" description="Helicase HerA central" evidence="6">
    <location>
        <begin position="135"/>
        <end position="351"/>
    </location>
</feature>
<protein>
    <recommendedName>
        <fullName evidence="6">Helicase HerA central domain-containing protein</fullName>
    </recommendedName>
</protein>
<gene>
    <name evidence="7" type="ORF">LDJELIEA_00011</name>
</gene>
<dbReference type="PANTHER" id="PTHR42957">
    <property type="entry name" value="HELICASE MJ1565-RELATED"/>
    <property type="match status" value="1"/>
</dbReference>
<proteinExistence type="inferred from homology"/>
<comment type="catalytic activity">
    <reaction evidence="2">
        <text>Couples ATP hydrolysis with the unwinding of duplex DNA by translocating in the 3'-5' direction.</text>
        <dbReference type="EC" id="5.6.2.4"/>
    </reaction>
</comment>
<accession>A0A7G9YI79</accession>
<dbReference type="InterPro" id="IPR002789">
    <property type="entry name" value="HerA_central"/>
</dbReference>
<evidence type="ECO:0000256" key="1">
    <source>
        <dbReference type="ARBA" id="ARBA00007816"/>
    </source>
</evidence>
<organism evidence="7">
    <name type="scientific">Candidatus Methanogaster sp. ANME-2c ERB4</name>
    <dbReference type="NCBI Taxonomy" id="2759911"/>
    <lineage>
        <taxon>Archaea</taxon>
        <taxon>Methanobacteriati</taxon>
        <taxon>Methanobacteriota</taxon>
        <taxon>Stenosarchaea group</taxon>
        <taxon>Methanomicrobia</taxon>
        <taxon>Methanosarcinales</taxon>
        <taxon>ANME-2 cluster</taxon>
        <taxon>Candidatus Methanogasteraceae</taxon>
        <taxon>Candidatus Methanogaster</taxon>
    </lineage>
</organism>
<reference evidence="7" key="1">
    <citation type="submission" date="2020-06" db="EMBL/GenBank/DDBJ databases">
        <title>Unique genomic features of the anaerobic methanotrophic archaea.</title>
        <authorList>
            <person name="Chadwick G.L."/>
            <person name="Skennerton C.T."/>
            <person name="Laso-Perez R."/>
            <person name="Leu A.O."/>
            <person name="Speth D.R."/>
            <person name="Yu H."/>
            <person name="Morgan-Lang C."/>
            <person name="Hatzenpichler R."/>
            <person name="Goudeau D."/>
            <person name="Malmstrom R."/>
            <person name="Brazelton W.J."/>
            <person name="Woyke T."/>
            <person name="Hallam S.J."/>
            <person name="Tyson G.W."/>
            <person name="Wegener G."/>
            <person name="Boetius A."/>
            <person name="Orphan V."/>
        </authorList>
    </citation>
    <scope>NUCLEOTIDE SEQUENCE</scope>
</reference>